<dbReference type="SMART" id="SM00132">
    <property type="entry name" value="LIM"/>
    <property type="match status" value="5"/>
</dbReference>
<dbReference type="EMBL" id="GL888096">
    <property type="protein sequence ID" value="EGI67590.1"/>
    <property type="molecule type" value="Genomic_DNA"/>
</dbReference>
<accession>F4WDV8</accession>
<dbReference type="FunFam" id="2.10.110.10:FF:000001">
    <property type="entry name" value="Cysteine and glycine-rich protein 1"/>
    <property type="match status" value="5"/>
</dbReference>
<protein>
    <submittedName>
        <fullName evidence="10">Muscle LIM protein Mlp84B</fullName>
    </submittedName>
</protein>
<evidence type="ECO:0000256" key="4">
    <source>
        <dbReference type="ARBA" id="ARBA00022737"/>
    </source>
</evidence>
<feature type="domain" description="LIM zinc-binding" evidence="9">
    <location>
        <begin position="9"/>
        <end position="69"/>
    </location>
</feature>
<dbReference type="FunCoup" id="F4WDV8">
    <property type="interactions" value="8"/>
</dbReference>
<reference evidence="10" key="1">
    <citation type="submission" date="2011-02" db="EMBL/GenBank/DDBJ databases">
        <title>The genome of the leaf-cutting ant Acromyrmex echinatior suggests key adaptations to social evolution and fungus farming.</title>
        <authorList>
            <person name="Nygaard S."/>
            <person name="Zhang G."/>
        </authorList>
    </citation>
    <scope>NUCLEOTIDE SEQUENCE</scope>
</reference>
<keyword evidence="2" id="KW-0517">Myogenesis</keyword>
<organism evidence="11">
    <name type="scientific">Acromyrmex echinatior</name>
    <name type="common">Panamanian leafcutter ant</name>
    <name type="synonym">Acromyrmex octospinosus echinatior</name>
    <dbReference type="NCBI Taxonomy" id="103372"/>
    <lineage>
        <taxon>Eukaryota</taxon>
        <taxon>Metazoa</taxon>
        <taxon>Ecdysozoa</taxon>
        <taxon>Arthropoda</taxon>
        <taxon>Hexapoda</taxon>
        <taxon>Insecta</taxon>
        <taxon>Pterygota</taxon>
        <taxon>Neoptera</taxon>
        <taxon>Endopterygota</taxon>
        <taxon>Hymenoptera</taxon>
        <taxon>Apocrita</taxon>
        <taxon>Aculeata</taxon>
        <taxon>Formicoidea</taxon>
        <taxon>Formicidae</taxon>
        <taxon>Myrmicinae</taxon>
        <taxon>Acromyrmex</taxon>
    </lineage>
</organism>
<keyword evidence="5 8" id="KW-0862">Zinc</keyword>
<keyword evidence="3 8" id="KW-0479">Metal-binding</keyword>
<dbReference type="Gene3D" id="2.10.110.10">
    <property type="entry name" value="Cysteine Rich Protein"/>
    <property type="match status" value="5"/>
</dbReference>
<dbReference type="GO" id="GO:0046872">
    <property type="term" value="F:metal ion binding"/>
    <property type="evidence" value="ECO:0007669"/>
    <property type="project" value="UniProtKB-KW"/>
</dbReference>
<dbReference type="OrthoDB" id="1679758at2759"/>
<dbReference type="GO" id="GO:0008307">
    <property type="term" value="F:structural constituent of muscle"/>
    <property type="evidence" value="ECO:0007669"/>
    <property type="project" value="TreeGrafter"/>
</dbReference>
<dbReference type="PANTHER" id="PTHR24215:SF35">
    <property type="entry name" value="MUSCLE LIM PROTEIN MLP84B"/>
    <property type="match status" value="1"/>
</dbReference>
<evidence type="ECO:0000313" key="10">
    <source>
        <dbReference type="EMBL" id="EGI67590.1"/>
    </source>
</evidence>
<feature type="domain" description="LIM zinc-binding" evidence="9">
    <location>
        <begin position="484"/>
        <end position="545"/>
    </location>
</feature>
<dbReference type="GO" id="GO:0045214">
    <property type="term" value="P:sarcomere organization"/>
    <property type="evidence" value="ECO:0007669"/>
    <property type="project" value="TreeGrafter"/>
</dbReference>
<keyword evidence="6 8" id="KW-0440">LIM domain</keyword>
<name>F4WDV8_ACREC</name>
<evidence type="ECO:0000259" key="9">
    <source>
        <dbReference type="PROSITE" id="PS50023"/>
    </source>
</evidence>
<dbReference type="SUPFAM" id="SSF57716">
    <property type="entry name" value="Glucocorticoid receptor-like (DNA-binding domain)"/>
    <property type="match status" value="10"/>
</dbReference>
<evidence type="ECO:0000256" key="6">
    <source>
        <dbReference type="ARBA" id="ARBA00023038"/>
    </source>
</evidence>
<dbReference type="GO" id="GO:0005634">
    <property type="term" value="C:nucleus"/>
    <property type="evidence" value="ECO:0007669"/>
    <property type="project" value="UniProtKB-SubCell"/>
</dbReference>
<dbReference type="GO" id="GO:0060537">
    <property type="term" value="P:muscle tissue development"/>
    <property type="evidence" value="ECO:0007669"/>
    <property type="project" value="UniProtKB-ARBA"/>
</dbReference>
<dbReference type="PROSITE" id="PS00478">
    <property type="entry name" value="LIM_DOMAIN_1"/>
    <property type="match status" value="5"/>
</dbReference>
<dbReference type="GO" id="GO:0030018">
    <property type="term" value="C:Z disc"/>
    <property type="evidence" value="ECO:0007669"/>
    <property type="project" value="TreeGrafter"/>
</dbReference>
<evidence type="ECO:0000256" key="8">
    <source>
        <dbReference type="PROSITE-ProRule" id="PRU00125"/>
    </source>
</evidence>
<feature type="domain" description="LIM zinc-binding" evidence="9">
    <location>
        <begin position="182"/>
        <end position="243"/>
    </location>
</feature>
<evidence type="ECO:0000256" key="7">
    <source>
        <dbReference type="ARBA" id="ARBA00023242"/>
    </source>
</evidence>
<sequence>MPFKPVEHPKCPKCGKSVYAAEERVAGGLKWHKTCFKCGLCNKALDSTNCAEHERELYCKVCHGRKFGPKGYGFGGGAGCLSMDQGEHLQAKNDLTHSDQAHRVLFGLVWIVRTNPATNRDKCMWICPATYTPLYRNVKPISAQLSRYKKDSMIGVTSLGEFSRGSNAILEPRAIAKAPEGEGCPRCGGYVYAAEQMLARGRQWHRECFKCANCAKRLDSVNCCEGPDKDIYCKVCYGKRFGPKGYGYGQGGGALQSDCYANGDAAPRTTVIDTAIIKAPPGKGCPRCGGVVFAAEQVLAKGREWHRKCYKCHDCTKTLDSIIACDGPDRDVYCKTCYGKKWGPHGYGFACGSGFLQTDGLTEEEISASRPYYNPDTTSIKAPAGQGCPRCGGMVFAAEQQLAKGTMWHKKCFNCAECHRPLDSMLACDGPDKEIHCRACYGKLFGPKGFGFGHKPTLVSTNGDHAPSYIDAKPQVGQKRNDGHGCSRCGYPVYAAEQMISKNRVWHKRCFSCGECNRSLDSTNLNDGPDGDIYCRGCYNRNFGPKGVGFGMGAGTLTMA</sequence>
<gene>
    <name evidence="10" type="ORF">G5I_03782</name>
</gene>
<keyword evidence="7" id="KW-0539">Nucleus</keyword>
<dbReference type="InParanoid" id="F4WDV8"/>
<evidence type="ECO:0000256" key="2">
    <source>
        <dbReference type="ARBA" id="ARBA00022541"/>
    </source>
</evidence>
<evidence type="ECO:0000313" key="11">
    <source>
        <dbReference type="Proteomes" id="UP000007755"/>
    </source>
</evidence>
<dbReference type="Proteomes" id="UP000007755">
    <property type="component" value="Unassembled WGS sequence"/>
</dbReference>
<dbReference type="CDD" id="cd09326">
    <property type="entry name" value="LIM_CRP_like"/>
    <property type="match status" value="4"/>
</dbReference>
<proteinExistence type="predicted"/>
<dbReference type="GO" id="GO:0007517">
    <property type="term" value="P:muscle organ development"/>
    <property type="evidence" value="ECO:0007669"/>
    <property type="project" value="UniProtKB-KW"/>
</dbReference>
<evidence type="ECO:0000256" key="1">
    <source>
        <dbReference type="ARBA" id="ARBA00004123"/>
    </source>
</evidence>
<dbReference type="eggNOG" id="KOG1700">
    <property type="taxonomic scope" value="Eukaryota"/>
</dbReference>
<dbReference type="PANTHER" id="PTHR24215">
    <property type="entry name" value="RHO-GTPASE-ACTIVATING PROTEIN LRG1"/>
    <property type="match status" value="1"/>
</dbReference>
<feature type="domain" description="LIM zinc-binding" evidence="9">
    <location>
        <begin position="283"/>
        <end position="344"/>
    </location>
</feature>
<dbReference type="InterPro" id="IPR001781">
    <property type="entry name" value="Znf_LIM"/>
</dbReference>
<dbReference type="AlphaFoldDB" id="F4WDV8"/>
<evidence type="ECO:0000256" key="5">
    <source>
        <dbReference type="ARBA" id="ARBA00022833"/>
    </source>
</evidence>
<keyword evidence="4" id="KW-0677">Repeat</keyword>
<dbReference type="CDD" id="cd09404">
    <property type="entry name" value="LIM1_MLP84B_like"/>
    <property type="match status" value="1"/>
</dbReference>
<dbReference type="GO" id="GO:0042805">
    <property type="term" value="F:actinin binding"/>
    <property type="evidence" value="ECO:0007669"/>
    <property type="project" value="TreeGrafter"/>
</dbReference>
<keyword evidence="11" id="KW-1185">Reference proteome</keyword>
<dbReference type="PROSITE" id="PS50023">
    <property type="entry name" value="LIM_DOMAIN_2"/>
    <property type="match status" value="5"/>
</dbReference>
<dbReference type="Pfam" id="PF00412">
    <property type="entry name" value="LIM"/>
    <property type="match status" value="5"/>
</dbReference>
<feature type="domain" description="LIM zinc-binding" evidence="9">
    <location>
        <begin position="386"/>
        <end position="447"/>
    </location>
</feature>
<comment type="subcellular location">
    <subcellularLocation>
        <location evidence="1">Nucleus</location>
    </subcellularLocation>
</comment>
<evidence type="ECO:0000256" key="3">
    <source>
        <dbReference type="ARBA" id="ARBA00022723"/>
    </source>
</evidence>